<evidence type="ECO:0000313" key="11">
    <source>
        <dbReference type="EMBL" id="MBB5718285.1"/>
    </source>
</evidence>
<comment type="subcellular location">
    <subcellularLocation>
        <location evidence="1">Cell inner membrane</location>
    </subcellularLocation>
</comment>
<evidence type="ECO:0000256" key="8">
    <source>
        <dbReference type="ARBA" id="ARBA00022927"/>
    </source>
</evidence>
<evidence type="ECO:0000256" key="6">
    <source>
        <dbReference type="ARBA" id="ARBA00022519"/>
    </source>
</evidence>
<evidence type="ECO:0000256" key="3">
    <source>
        <dbReference type="ARBA" id="ARBA00021563"/>
    </source>
</evidence>
<dbReference type="AlphaFoldDB" id="A0A840YXJ1"/>
<comment type="similarity">
    <text evidence="2">Belongs to the GSP N family.</text>
</comment>
<comment type="caution">
    <text evidence="11">The sequence shown here is derived from an EMBL/GenBank/DDBJ whole genome shotgun (WGS) entry which is preliminary data.</text>
</comment>
<evidence type="ECO:0000256" key="1">
    <source>
        <dbReference type="ARBA" id="ARBA00004533"/>
    </source>
</evidence>
<proteinExistence type="inferred from homology"/>
<dbReference type="Proteomes" id="UP000554342">
    <property type="component" value="Unassembled WGS sequence"/>
</dbReference>
<keyword evidence="5" id="KW-1003">Cell membrane</keyword>
<dbReference type="InterPro" id="IPR022792">
    <property type="entry name" value="T2SS_protein-GspN"/>
</dbReference>
<accession>A0A840YXJ1</accession>
<reference evidence="11 12" key="1">
    <citation type="submission" date="2020-08" db="EMBL/GenBank/DDBJ databases">
        <title>Genomic Encyclopedia of Type Strains, Phase IV (KMG-IV): sequencing the most valuable type-strain genomes for metagenomic binning, comparative biology and taxonomic classification.</title>
        <authorList>
            <person name="Goeker M."/>
        </authorList>
    </citation>
    <scope>NUCLEOTIDE SEQUENCE [LARGE SCALE GENOMIC DNA]</scope>
    <source>
        <strain evidence="11 12">DSM 27203</strain>
    </source>
</reference>
<protein>
    <recommendedName>
        <fullName evidence="3">Type II secretion system protein N</fullName>
    </recommendedName>
    <alternativeName>
        <fullName evidence="10">General secretion pathway protein N</fullName>
    </alternativeName>
</protein>
<dbReference type="GO" id="GO:0015628">
    <property type="term" value="P:protein secretion by the type II secretion system"/>
    <property type="evidence" value="ECO:0007669"/>
    <property type="project" value="InterPro"/>
</dbReference>
<keyword evidence="12" id="KW-1185">Reference proteome</keyword>
<keyword evidence="8" id="KW-0653">Protein transport</keyword>
<evidence type="ECO:0000256" key="9">
    <source>
        <dbReference type="ARBA" id="ARBA00023136"/>
    </source>
</evidence>
<dbReference type="GO" id="GO:0015627">
    <property type="term" value="C:type II protein secretion system complex"/>
    <property type="evidence" value="ECO:0007669"/>
    <property type="project" value="InterPro"/>
</dbReference>
<keyword evidence="6" id="KW-0997">Cell inner membrane</keyword>
<dbReference type="EMBL" id="JACIJI010000001">
    <property type="protein sequence ID" value="MBB5718285.1"/>
    <property type="molecule type" value="Genomic_DNA"/>
</dbReference>
<keyword evidence="4" id="KW-0813">Transport</keyword>
<gene>
    <name evidence="11" type="ORF">FHR23_001192</name>
</gene>
<evidence type="ECO:0000256" key="2">
    <source>
        <dbReference type="ARBA" id="ARBA00007208"/>
    </source>
</evidence>
<dbReference type="Pfam" id="PF01203">
    <property type="entry name" value="T2SSN"/>
    <property type="match status" value="1"/>
</dbReference>
<keyword evidence="7" id="KW-0812">Transmembrane</keyword>
<evidence type="ECO:0000256" key="5">
    <source>
        <dbReference type="ARBA" id="ARBA00022475"/>
    </source>
</evidence>
<evidence type="ECO:0000313" key="12">
    <source>
        <dbReference type="Proteomes" id="UP000554342"/>
    </source>
</evidence>
<dbReference type="GO" id="GO:0005886">
    <property type="term" value="C:plasma membrane"/>
    <property type="evidence" value="ECO:0007669"/>
    <property type="project" value="UniProtKB-SubCell"/>
</dbReference>
<dbReference type="RefSeq" id="WP_184001943.1">
    <property type="nucleotide sequence ID" value="NZ_BAABIF010000004.1"/>
</dbReference>
<sequence>MMRRVRWPLWIAGVFVLALLALFPLRPALQIAGAERSGLAARAVAGTVWNGAMGDVRLRHLRLGDFSVSLNPLALLTGSANLHLTRFKDSDGPLTGVLRSGRHTGGVAHLKGRVAAAGLFGQVPLDALEFSDTTILFRDGHCARAEGTMTAMLGQALGALDLSPDMRGQWRCDGDRARIVLSAGAGQQVDFLLAASGRYQIEMRIASRSGEQQVALGLFGFHPRDGAMVLTTNGQL</sequence>
<evidence type="ECO:0000256" key="4">
    <source>
        <dbReference type="ARBA" id="ARBA00022448"/>
    </source>
</evidence>
<organism evidence="11 12">
    <name type="scientific">Stakelama sediminis</name>
    <dbReference type="NCBI Taxonomy" id="463200"/>
    <lineage>
        <taxon>Bacteria</taxon>
        <taxon>Pseudomonadati</taxon>
        <taxon>Pseudomonadota</taxon>
        <taxon>Alphaproteobacteria</taxon>
        <taxon>Sphingomonadales</taxon>
        <taxon>Sphingomonadaceae</taxon>
        <taxon>Stakelama</taxon>
    </lineage>
</organism>
<keyword evidence="9" id="KW-0472">Membrane</keyword>
<name>A0A840YXJ1_9SPHN</name>
<evidence type="ECO:0000256" key="7">
    <source>
        <dbReference type="ARBA" id="ARBA00022692"/>
    </source>
</evidence>
<evidence type="ECO:0000256" key="10">
    <source>
        <dbReference type="ARBA" id="ARBA00030772"/>
    </source>
</evidence>